<accession>A0ABR2ET02</accession>
<keyword evidence="3" id="KW-1185">Reference proteome</keyword>
<comment type="caution">
    <text evidence="2">The sequence shown here is derived from an EMBL/GenBank/DDBJ whole genome shotgun (WGS) entry which is preliminary data.</text>
</comment>
<feature type="compositionally biased region" description="Polar residues" evidence="1">
    <location>
        <begin position="145"/>
        <end position="166"/>
    </location>
</feature>
<gene>
    <name evidence="2" type="ORF">V6N12_058572</name>
</gene>
<feature type="region of interest" description="Disordered" evidence="1">
    <location>
        <begin position="27"/>
        <end position="62"/>
    </location>
</feature>
<reference evidence="2 3" key="1">
    <citation type="journal article" date="2024" name="G3 (Bethesda)">
        <title>Genome assembly of Hibiscus sabdariffa L. provides insights into metabolisms of medicinal natural products.</title>
        <authorList>
            <person name="Kim T."/>
        </authorList>
    </citation>
    <scope>NUCLEOTIDE SEQUENCE [LARGE SCALE GENOMIC DNA]</scope>
    <source>
        <strain evidence="2">TK-2024</strain>
        <tissue evidence="2">Old leaves</tissue>
    </source>
</reference>
<organism evidence="2 3">
    <name type="scientific">Hibiscus sabdariffa</name>
    <name type="common">roselle</name>
    <dbReference type="NCBI Taxonomy" id="183260"/>
    <lineage>
        <taxon>Eukaryota</taxon>
        <taxon>Viridiplantae</taxon>
        <taxon>Streptophyta</taxon>
        <taxon>Embryophyta</taxon>
        <taxon>Tracheophyta</taxon>
        <taxon>Spermatophyta</taxon>
        <taxon>Magnoliopsida</taxon>
        <taxon>eudicotyledons</taxon>
        <taxon>Gunneridae</taxon>
        <taxon>Pentapetalae</taxon>
        <taxon>rosids</taxon>
        <taxon>malvids</taxon>
        <taxon>Malvales</taxon>
        <taxon>Malvaceae</taxon>
        <taxon>Malvoideae</taxon>
        <taxon>Hibiscus</taxon>
    </lineage>
</organism>
<dbReference type="Proteomes" id="UP001472677">
    <property type="component" value="Unassembled WGS sequence"/>
</dbReference>
<proteinExistence type="predicted"/>
<dbReference type="EMBL" id="JBBPBM010000010">
    <property type="protein sequence ID" value="KAK8564996.1"/>
    <property type="molecule type" value="Genomic_DNA"/>
</dbReference>
<protein>
    <submittedName>
        <fullName evidence="2">Uncharacterized protein</fullName>
    </submittedName>
</protein>
<feature type="compositionally biased region" description="Acidic residues" evidence="1">
    <location>
        <begin position="31"/>
        <end position="45"/>
    </location>
</feature>
<evidence type="ECO:0000313" key="3">
    <source>
        <dbReference type="Proteomes" id="UP001472677"/>
    </source>
</evidence>
<feature type="compositionally biased region" description="Basic and acidic residues" evidence="1">
    <location>
        <begin position="91"/>
        <end position="105"/>
    </location>
</feature>
<sequence>MVGEKSIPLHHAFKLVVFIIVETKSPVEPEPPVEFDESNESEDSDYNGSVRSESVTSEFDDSDFSVEDMSQFRVDVRIDFDGDMIVPPSVGKERIDNESESEVKRPFRGIRIQDVATSIPSEQVSHHHRPSTKPPSITADRWMMNSGNNSMSQPTTATANFPTNDQ</sequence>
<name>A0ABR2ET02_9ROSI</name>
<evidence type="ECO:0000256" key="1">
    <source>
        <dbReference type="SAM" id="MobiDB-lite"/>
    </source>
</evidence>
<evidence type="ECO:0000313" key="2">
    <source>
        <dbReference type="EMBL" id="KAK8564996.1"/>
    </source>
</evidence>
<feature type="region of interest" description="Disordered" evidence="1">
    <location>
        <begin position="83"/>
        <end position="166"/>
    </location>
</feature>